<dbReference type="AlphaFoldDB" id="A0A316G6V4"/>
<dbReference type="InterPro" id="IPR035965">
    <property type="entry name" value="PAS-like_dom_sf"/>
</dbReference>
<feature type="transmembrane region" description="Helical" evidence="1">
    <location>
        <begin position="6"/>
        <end position="26"/>
    </location>
</feature>
<evidence type="ECO:0000256" key="1">
    <source>
        <dbReference type="SAM" id="Phobius"/>
    </source>
</evidence>
<dbReference type="SMART" id="SM00091">
    <property type="entry name" value="PAS"/>
    <property type="match status" value="3"/>
</dbReference>
<feature type="domain" description="PAS" evidence="2">
    <location>
        <begin position="257"/>
        <end position="324"/>
    </location>
</feature>
<proteinExistence type="predicted"/>
<name>A0A316G6V4_9RHOB</name>
<dbReference type="SUPFAM" id="SSF55785">
    <property type="entry name" value="PYP-like sensor domain (PAS domain)"/>
    <property type="match status" value="2"/>
</dbReference>
<protein>
    <submittedName>
        <fullName evidence="3">PAS domain-containing protein</fullName>
    </submittedName>
</protein>
<comment type="caution">
    <text evidence="3">The sequence shown here is derived from an EMBL/GenBank/DDBJ whole genome shotgun (WGS) entry which is preliminary data.</text>
</comment>
<organism evidence="3 4">
    <name type="scientific">Silicimonas algicola</name>
    <dbReference type="NCBI Taxonomy" id="1826607"/>
    <lineage>
        <taxon>Bacteria</taxon>
        <taxon>Pseudomonadati</taxon>
        <taxon>Pseudomonadota</taxon>
        <taxon>Alphaproteobacteria</taxon>
        <taxon>Rhodobacterales</taxon>
        <taxon>Paracoccaceae</taxon>
    </lineage>
</organism>
<feature type="domain" description="PAS" evidence="2">
    <location>
        <begin position="146"/>
        <end position="214"/>
    </location>
</feature>
<keyword evidence="1" id="KW-0812">Transmembrane</keyword>
<evidence type="ECO:0000313" key="4">
    <source>
        <dbReference type="Proteomes" id="UP000245390"/>
    </source>
</evidence>
<dbReference type="InterPro" id="IPR000014">
    <property type="entry name" value="PAS"/>
</dbReference>
<evidence type="ECO:0000259" key="2">
    <source>
        <dbReference type="SMART" id="SM00091"/>
    </source>
</evidence>
<keyword evidence="1" id="KW-0472">Membrane</keyword>
<dbReference type="EMBL" id="QGGV01000004">
    <property type="protein sequence ID" value="PWK56538.1"/>
    <property type="molecule type" value="Genomic_DNA"/>
</dbReference>
<sequence>MLFNIVTVAGYVLGAGLAAYAALLFLSNRSAIKGDHDAAPLLFLIRDGAVTDANFAGGHALVHIDGPDAAIDRLRLLLTRGFDNPGRLIAPPDSEGDITAESRDGRLQATRHVVGESIRLKLRQIVDGTPSSDDIHVQRAIESELETLRANTAAAPFLLWRQNADGEITWANRAYMTAIETSQGAPHKVWPLPTLFPSLRTTALSRDGQRISLHDANGHDEAWYDCHVAPVGPDLLCTAIPADEAVRSENRRREFTQTLTKTFAELATGLAIFDRERRLVLFNPALLDLTNLPSDFLTSKPSLVGFLDRLRENRVMPEPRDYRSWRTSIAELEAAAADGTYSETWSLPDGQTYHVTGRPHPDGAVALLFEDISAEMSLTRRFRAELERSQAIIDAMDDAVAAFSAAGRLALTNRAYRDLWGDDGADGLVGREIGDVMRRWHALSQPSPAWGDFRDYAQRSHDREEWTANVTMLDGRHLACRFVPQKGGETLAIFRVQTSSPVEVRFRHAV</sequence>
<dbReference type="Pfam" id="PF12860">
    <property type="entry name" value="PAS_7"/>
    <property type="match status" value="1"/>
</dbReference>
<gene>
    <name evidence="3" type="ORF">C8D95_104210</name>
</gene>
<dbReference type="Proteomes" id="UP000245390">
    <property type="component" value="Unassembled WGS sequence"/>
</dbReference>
<reference evidence="3 4" key="1">
    <citation type="submission" date="2018-05" db="EMBL/GenBank/DDBJ databases">
        <title>Genomic Encyclopedia of Type Strains, Phase IV (KMG-IV): sequencing the most valuable type-strain genomes for metagenomic binning, comparative biology and taxonomic classification.</title>
        <authorList>
            <person name="Goeker M."/>
        </authorList>
    </citation>
    <scope>NUCLEOTIDE SEQUENCE [LARGE SCALE GENOMIC DNA]</scope>
    <source>
        <strain evidence="3 4">DSM 103371</strain>
    </source>
</reference>
<keyword evidence="1" id="KW-1133">Transmembrane helix</keyword>
<feature type="domain" description="PAS" evidence="2">
    <location>
        <begin position="387"/>
        <end position="453"/>
    </location>
</feature>
<keyword evidence="4" id="KW-1185">Reference proteome</keyword>
<dbReference type="Pfam" id="PF13188">
    <property type="entry name" value="PAS_8"/>
    <property type="match status" value="1"/>
</dbReference>
<accession>A0A316G6V4</accession>
<dbReference type="Gene3D" id="3.30.450.20">
    <property type="entry name" value="PAS domain"/>
    <property type="match status" value="2"/>
</dbReference>
<evidence type="ECO:0000313" key="3">
    <source>
        <dbReference type="EMBL" id="PWK56538.1"/>
    </source>
</evidence>